<feature type="domain" description="ABC transporter" evidence="5">
    <location>
        <begin position="8"/>
        <end position="233"/>
    </location>
</feature>
<dbReference type="GO" id="GO:0005524">
    <property type="term" value="F:ATP binding"/>
    <property type="evidence" value="ECO:0007669"/>
    <property type="project" value="UniProtKB-KW"/>
</dbReference>
<dbReference type="GO" id="GO:0016887">
    <property type="term" value="F:ATP hydrolysis activity"/>
    <property type="evidence" value="ECO:0007669"/>
    <property type="project" value="InterPro"/>
</dbReference>
<dbReference type="STRING" id="385682.SAMN05444380_11671"/>
<dbReference type="Proteomes" id="UP000181976">
    <property type="component" value="Unassembled WGS sequence"/>
</dbReference>
<proteinExistence type="inferred from homology"/>
<gene>
    <name evidence="6" type="ORF">SAMN05444380_11671</name>
</gene>
<name>A0A1I2CPE0_9BACT</name>
<accession>A0A1I2CPE0</accession>
<keyword evidence="2" id="KW-0813">Transport</keyword>
<evidence type="ECO:0000256" key="2">
    <source>
        <dbReference type="ARBA" id="ARBA00022448"/>
    </source>
</evidence>
<dbReference type="FunCoup" id="A0A1I2CPE0">
    <property type="interactions" value="84"/>
</dbReference>
<dbReference type="SUPFAM" id="SSF52540">
    <property type="entry name" value="P-loop containing nucleoside triphosphate hydrolases"/>
    <property type="match status" value="1"/>
</dbReference>
<evidence type="ECO:0000256" key="3">
    <source>
        <dbReference type="ARBA" id="ARBA00022741"/>
    </source>
</evidence>
<dbReference type="AlphaFoldDB" id="A0A1I2CPE0"/>
<evidence type="ECO:0000313" key="6">
    <source>
        <dbReference type="EMBL" id="SFE69663.1"/>
    </source>
</evidence>
<dbReference type="InParanoid" id="A0A1I2CPE0"/>
<protein>
    <submittedName>
        <fullName evidence="6">Zinc transport system ATP-binding protein</fullName>
    </submittedName>
</protein>
<sequence>MDSKQPLASIKNVSVGYGGTPVLTDVNLDIYPLDFIGVIGPNGGGKTTLSKVLLGILKPYRGRVLFPSGRINIGYLPQISRIDRSFPITVKEVILSGVSSRRNWWKSLFTKTEGIAEKLLDELGLEGYEDRAIGQLSGGQLQRVLLARAIVNNPQLLILDEPNTFVDRNFEAELYKILERLNKRMSIVLISHDIGTISSIVKTIACVNGTLHYHPSNELTEEVLHIYNCPIDLITHGELPHRVLKQHS</sequence>
<keyword evidence="7" id="KW-1185">Reference proteome</keyword>
<dbReference type="RefSeq" id="WP_010527570.1">
    <property type="nucleotide sequence ID" value="NZ_AFSL01000055.1"/>
</dbReference>
<evidence type="ECO:0000259" key="5">
    <source>
        <dbReference type="PROSITE" id="PS50893"/>
    </source>
</evidence>
<evidence type="ECO:0000256" key="1">
    <source>
        <dbReference type="ARBA" id="ARBA00005417"/>
    </source>
</evidence>
<dbReference type="PANTHER" id="PTHR42734">
    <property type="entry name" value="METAL TRANSPORT SYSTEM ATP-BINDING PROTEIN TM_0124-RELATED"/>
    <property type="match status" value="1"/>
</dbReference>
<organism evidence="6 7">
    <name type="scientific">Thermophagus xiamenensis</name>
    <dbReference type="NCBI Taxonomy" id="385682"/>
    <lineage>
        <taxon>Bacteria</taxon>
        <taxon>Pseudomonadati</taxon>
        <taxon>Bacteroidota</taxon>
        <taxon>Bacteroidia</taxon>
        <taxon>Marinilabiliales</taxon>
        <taxon>Marinilabiliaceae</taxon>
        <taxon>Thermophagus</taxon>
    </lineage>
</organism>
<dbReference type="PANTHER" id="PTHR42734:SF17">
    <property type="entry name" value="METAL TRANSPORT SYSTEM ATP-BINDING PROTEIN TM_0124-RELATED"/>
    <property type="match status" value="1"/>
</dbReference>
<dbReference type="eggNOG" id="COG1121">
    <property type="taxonomic scope" value="Bacteria"/>
</dbReference>
<dbReference type="EMBL" id="FONA01000016">
    <property type="protein sequence ID" value="SFE69663.1"/>
    <property type="molecule type" value="Genomic_DNA"/>
</dbReference>
<reference evidence="6 7" key="1">
    <citation type="submission" date="2016-10" db="EMBL/GenBank/DDBJ databases">
        <authorList>
            <person name="de Groot N.N."/>
        </authorList>
    </citation>
    <scope>NUCLEOTIDE SEQUENCE [LARGE SCALE GENOMIC DNA]</scope>
    <source>
        <strain evidence="6 7">DSM 19012</strain>
    </source>
</reference>
<dbReference type="PROSITE" id="PS00211">
    <property type="entry name" value="ABC_TRANSPORTER_1"/>
    <property type="match status" value="1"/>
</dbReference>
<comment type="similarity">
    <text evidence="1">Belongs to the ABC transporter superfamily.</text>
</comment>
<keyword evidence="3" id="KW-0547">Nucleotide-binding</keyword>
<dbReference type="InterPro" id="IPR027417">
    <property type="entry name" value="P-loop_NTPase"/>
</dbReference>
<dbReference type="InterPro" id="IPR003439">
    <property type="entry name" value="ABC_transporter-like_ATP-bd"/>
</dbReference>
<dbReference type="InterPro" id="IPR050153">
    <property type="entry name" value="Metal_Ion_Import_ABC"/>
</dbReference>
<dbReference type="InterPro" id="IPR003593">
    <property type="entry name" value="AAA+_ATPase"/>
</dbReference>
<dbReference type="CDD" id="cd03235">
    <property type="entry name" value="ABC_Metallic_Cations"/>
    <property type="match status" value="1"/>
</dbReference>
<dbReference type="SMART" id="SM00382">
    <property type="entry name" value="AAA"/>
    <property type="match status" value="1"/>
</dbReference>
<dbReference type="InterPro" id="IPR017871">
    <property type="entry name" value="ABC_transporter-like_CS"/>
</dbReference>
<dbReference type="OrthoDB" id="9806726at2"/>
<evidence type="ECO:0000313" key="7">
    <source>
        <dbReference type="Proteomes" id="UP000181976"/>
    </source>
</evidence>
<keyword evidence="4 6" id="KW-0067">ATP-binding</keyword>
<evidence type="ECO:0000256" key="4">
    <source>
        <dbReference type="ARBA" id="ARBA00022840"/>
    </source>
</evidence>
<dbReference type="Gene3D" id="3.40.50.300">
    <property type="entry name" value="P-loop containing nucleotide triphosphate hydrolases"/>
    <property type="match status" value="1"/>
</dbReference>
<dbReference type="PROSITE" id="PS50893">
    <property type="entry name" value="ABC_TRANSPORTER_2"/>
    <property type="match status" value="1"/>
</dbReference>
<dbReference type="Pfam" id="PF00005">
    <property type="entry name" value="ABC_tran"/>
    <property type="match status" value="1"/>
</dbReference>